<dbReference type="SUPFAM" id="SSF52166">
    <property type="entry name" value="Ribosomal protein L4"/>
    <property type="match status" value="2"/>
</dbReference>
<dbReference type="InterPro" id="IPR023574">
    <property type="entry name" value="Ribosomal_uL4_dom_sf"/>
</dbReference>
<accession>A0A1E7YR25</accession>
<comment type="caution">
    <text evidence="7">The sequence shown here is derived from an EMBL/GenBank/DDBJ whole genome shotgun (WGS) entry which is preliminary data.</text>
</comment>
<dbReference type="PANTHER" id="PTHR10746:SF6">
    <property type="entry name" value="LARGE RIBOSOMAL SUBUNIT PROTEIN UL4M"/>
    <property type="match status" value="1"/>
</dbReference>
<dbReference type="InterPro" id="IPR013005">
    <property type="entry name" value="Ribosomal_uL4-like"/>
</dbReference>
<dbReference type="InterPro" id="IPR002136">
    <property type="entry name" value="Ribosomal_uL4"/>
</dbReference>
<dbReference type="Proteomes" id="UP000175616">
    <property type="component" value="Unassembled WGS sequence"/>
</dbReference>
<keyword evidence="3 5" id="KW-0687">Ribonucleoprotein</keyword>
<dbReference type="GO" id="GO:0003735">
    <property type="term" value="F:structural constituent of ribosome"/>
    <property type="evidence" value="ECO:0007669"/>
    <property type="project" value="InterPro"/>
</dbReference>
<evidence type="ECO:0000256" key="4">
    <source>
        <dbReference type="ARBA" id="ARBA00035244"/>
    </source>
</evidence>
<gene>
    <name evidence="5 7" type="primary">rplD</name>
    <name evidence="7" type="ORF">BAE27_01325</name>
</gene>
<feature type="compositionally biased region" description="Basic residues" evidence="6">
    <location>
        <begin position="54"/>
        <end position="65"/>
    </location>
</feature>
<reference evidence="7 8" key="1">
    <citation type="submission" date="2016-06" db="EMBL/GenBank/DDBJ databases">
        <title>Gene turnover analysis identifies the evolutionary adaptation of the extremophile Acidithiobacillus caldus.</title>
        <authorList>
            <person name="Zhang X."/>
        </authorList>
    </citation>
    <scope>NUCLEOTIDE SEQUENCE [LARGE SCALE GENOMIC DNA]</scope>
    <source>
        <strain evidence="7 8">DX</strain>
    </source>
</reference>
<dbReference type="Gene3D" id="3.40.1370.10">
    <property type="match status" value="2"/>
</dbReference>
<sequence length="226" mass="24622">MVVSSGKAQPVELADAVFAVPYNEALLHQVVVAQLAGLRSGTAAQKNRSAVRGGGRKPWKQKGSGRARAGSIRSPLWRGGGRNPWKQKGRERARAGSIRSPLWRGGGRAFPGVTQNYAQKVNKKMWAGAMRTALAELLRQGRLQIVVVEDFAEPRARLARDWLQKVGGSDLLLVMDEVPENLFLALRNFPQVGIAGWQDIGPADLLRYGRVLMDAQAAAKFGEVYG</sequence>
<evidence type="ECO:0000313" key="7">
    <source>
        <dbReference type="EMBL" id="OFC38795.1"/>
    </source>
</evidence>
<evidence type="ECO:0000256" key="1">
    <source>
        <dbReference type="ARBA" id="ARBA00010528"/>
    </source>
</evidence>
<keyword evidence="5" id="KW-0699">rRNA-binding</keyword>
<comment type="subunit">
    <text evidence="5">Part of the 50S ribosomal subunit.</text>
</comment>
<dbReference type="HAMAP" id="MF_01328_B">
    <property type="entry name" value="Ribosomal_uL4_B"/>
    <property type="match status" value="1"/>
</dbReference>
<organism evidence="7 8">
    <name type="scientific">Acidithiobacillus caldus</name>
    <dbReference type="NCBI Taxonomy" id="33059"/>
    <lineage>
        <taxon>Bacteria</taxon>
        <taxon>Pseudomonadati</taxon>
        <taxon>Pseudomonadota</taxon>
        <taxon>Acidithiobacillia</taxon>
        <taxon>Acidithiobacillales</taxon>
        <taxon>Acidithiobacillaceae</taxon>
        <taxon>Acidithiobacillus</taxon>
    </lineage>
</organism>
<evidence type="ECO:0000256" key="5">
    <source>
        <dbReference type="HAMAP-Rule" id="MF_01328"/>
    </source>
</evidence>
<comment type="function">
    <text evidence="5">One of the primary rRNA binding proteins, this protein initially binds near the 5'-end of the 23S rRNA. It is important during the early stages of 50S assembly. It makes multiple contacts with different domains of the 23S rRNA in the assembled 50S subunit and ribosome.</text>
</comment>
<feature type="region of interest" description="Disordered" evidence="6">
    <location>
        <begin position="43"/>
        <end position="97"/>
    </location>
</feature>
<dbReference type="GO" id="GO:0005840">
    <property type="term" value="C:ribosome"/>
    <property type="evidence" value="ECO:0007669"/>
    <property type="project" value="UniProtKB-KW"/>
</dbReference>
<dbReference type="GO" id="GO:1990904">
    <property type="term" value="C:ribonucleoprotein complex"/>
    <property type="evidence" value="ECO:0007669"/>
    <property type="project" value="UniProtKB-KW"/>
</dbReference>
<name>A0A1E7YR25_9PROT</name>
<evidence type="ECO:0000313" key="8">
    <source>
        <dbReference type="Proteomes" id="UP000175616"/>
    </source>
</evidence>
<dbReference type="NCBIfam" id="TIGR03953">
    <property type="entry name" value="rplD_bact"/>
    <property type="match status" value="1"/>
</dbReference>
<dbReference type="AlphaFoldDB" id="A0A1E7YR25"/>
<dbReference type="PANTHER" id="PTHR10746">
    <property type="entry name" value="50S RIBOSOMAL PROTEIN L4"/>
    <property type="match status" value="1"/>
</dbReference>
<dbReference type="EMBL" id="LZYE01000023">
    <property type="protein sequence ID" value="OFC38795.1"/>
    <property type="molecule type" value="Genomic_DNA"/>
</dbReference>
<protein>
    <recommendedName>
        <fullName evidence="4 5">Large ribosomal subunit protein uL4</fullName>
    </recommendedName>
</protein>
<dbReference type="GO" id="GO:0019843">
    <property type="term" value="F:rRNA binding"/>
    <property type="evidence" value="ECO:0007669"/>
    <property type="project" value="UniProtKB-UniRule"/>
</dbReference>
<comment type="similarity">
    <text evidence="1 5">Belongs to the universal ribosomal protein uL4 family.</text>
</comment>
<keyword evidence="5" id="KW-0694">RNA-binding</keyword>
<keyword evidence="2 5" id="KW-0689">Ribosomal protein</keyword>
<evidence type="ECO:0000256" key="6">
    <source>
        <dbReference type="SAM" id="MobiDB-lite"/>
    </source>
</evidence>
<dbReference type="Pfam" id="PF00573">
    <property type="entry name" value="Ribosomal_L4"/>
    <property type="match status" value="1"/>
</dbReference>
<comment type="function">
    <text evidence="5">Forms part of the polypeptide exit tunnel.</text>
</comment>
<proteinExistence type="inferred from homology"/>
<evidence type="ECO:0000256" key="3">
    <source>
        <dbReference type="ARBA" id="ARBA00023274"/>
    </source>
</evidence>
<dbReference type="GO" id="GO:0006412">
    <property type="term" value="P:translation"/>
    <property type="evidence" value="ECO:0007669"/>
    <property type="project" value="UniProtKB-UniRule"/>
</dbReference>
<evidence type="ECO:0000256" key="2">
    <source>
        <dbReference type="ARBA" id="ARBA00022980"/>
    </source>
</evidence>